<evidence type="ECO:0000256" key="1">
    <source>
        <dbReference type="SAM" id="Coils"/>
    </source>
</evidence>
<proteinExistence type="predicted"/>
<dbReference type="AlphaFoldDB" id="A0AAJ1HSY0"/>
<name>A0AAJ1HSY0_LIMMU</name>
<feature type="compositionally biased region" description="Basic and acidic residues" evidence="2">
    <location>
        <begin position="1"/>
        <end position="11"/>
    </location>
</feature>
<comment type="caution">
    <text evidence="3">The sequence shown here is derived from an EMBL/GenBank/DDBJ whole genome shotgun (WGS) entry which is preliminary data.</text>
</comment>
<protein>
    <submittedName>
        <fullName evidence="3">Uncharacterized protein</fullName>
    </submittedName>
</protein>
<organism evidence="3 4">
    <name type="scientific">Limosilactobacillus mucosae</name>
    <name type="common">Lactobacillus mucosae</name>
    <dbReference type="NCBI Taxonomy" id="97478"/>
    <lineage>
        <taxon>Bacteria</taxon>
        <taxon>Bacillati</taxon>
        <taxon>Bacillota</taxon>
        <taxon>Bacilli</taxon>
        <taxon>Lactobacillales</taxon>
        <taxon>Lactobacillaceae</taxon>
        <taxon>Limosilactobacillus</taxon>
    </lineage>
</organism>
<gene>
    <name evidence="3" type="ORF">PO250_01955</name>
</gene>
<reference evidence="3" key="1">
    <citation type="submission" date="2023-01" db="EMBL/GenBank/DDBJ databases">
        <title>Genome analysis of 13 Lactobacillus isolated from gut of wild boar.</title>
        <authorList>
            <person name="Papp P."/>
            <person name="Libisch B."/>
            <person name="Nagy T."/>
            <person name="Olasz F."/>
        </authorList>
    </citation>
    <scope>NUCLEOTIDE SEQUENCE</scope>
    <source>
        <strain evidence="3">F146</strain>
    </source>
</reference>
<sequence length="320" mass="37377">MEPRSKDGEKLEDTDDDDVESAPVYDDDLTYDDWYAWEEFLQEVGVIDIRDGMIEYETGDNSRLFVMLAEMGQSNPYLKTDEELQHSNEIMEVFFNGVMSPLKMSTQSQRVEMTDFLNDLKEHSKYIQGTNDAMREYAARVVDDTLNYQQATERFENKAYLQFMATVTPDEVYGDTPLAIDKQIHEKAMEKLVRQIDRAGSLLRRADHPLTPLDTFGLYEVLYKTFNRESSVKIRLEDIIKRQRYTVFTGAHQSDVSFKHVQQMIRNETEAIEIARRSLDKKTKQNNEEKLRNGQDYYSSVANTDLSNDDFDYDAYKNLN</sequence>
<keyword evidence="1" id="KW-0175">Coiled coil</keyword>
<evidence type="ECO:0000313" key="4">
    <source>
        <dbReference type="Proteomes" id="UP001220670"/>
    </source>
</evidence>
<feature type="coiled-coil region" evidence="1">
    <location>
        <begin position="265"/>
        <end position="292"/>
    </location>
</feature>
<evidence type="ECO:0000256" key="2">
    <source>
        <dbReference type="SAM" id="MobiDB-lite"/>
    </source>
</evidence>
<evidence type="ECO:0000313" key="3">
    <source>
        <dbReference type="EMBL" id="MDC2829100.1"/>
    </source>
</evidence>
<dbReference type="Proteomes" id="UP001220670">
    <property type="component" value="Unassembled WGS sequence"/>
</dbReference>
<dbReference type="RefSeq" id="WP_272225759.1">
    <property type="nucleotide sequence ID" value="NZ_JAQONE010000005.1"/>
</dbReference>
<feature type="compositionally biased region" description="Acidic residues" evidence="2">
    <location>
        <begin position="12"/>
        <end position="25"/>
    </location>
</feature>
<dbReference type="EMBL" id="JAQONE010000005">
    <property type="protein sequence ID" value="MDC2829100.1"/>
    <property type="molecule type" value="Genomic_DNA"/>
</dbReference>
<accession>A0AAJ1HSY0</accession>
<feature type="region of interest" description="Disordered" evidence="2">
    <location>
        <begin position="1"/>
        <end position="25"/>
    </location>
</feature>